<keyword evidence="2" id="KW-1185">Reference proteome</keyword>
<evidence type="ECO:0000313" key="1">
    <source>
        <dbReference type="EMBL" id="SEJ94688.1"/>
    </source>
</evidence>
<sequence>MKLDLSGIEAADHRRLKGIAADLADLNMFADHPVFPFRWLVDALPAEKLRALVLDAVRELVDAL</sequence>
<dbReference type="EMBL" id="FNZA01000049">
    <property type="protein sequence ID" value="SEJ94688.1"/>
    <property type="molecule type" value="Genomic_DNA"/>
</dbReference>
<evidence type="ECO:0000313" key="2">
    <source>
        <dbReference type="Proteomes" id="UP000199223"/>
    </source>
</evidence>
<organism evidence="1 2">
    <name type="scientific">Deinococcus reticulitermitis</name>
    <dbReference type="NCBI Taxonomy" id="856736"/>
    <lineage>
        <taxon>Bacteria</taxon>
        <taxon>Thermotogati</taxon>
        <taxon>Deinococcota</taxon>
        <taxon>Deinococci</taxon>
        <taxon>Deinococcales</taxon>
        <taxon>Deinococcaceae</taxon>
        <taxon>Deinococcus</taxon>
    </lineage>
</organism>
<dbReference type="AlphaFoldDB" id="A0A1H7CYE5"/>
<gene>
    <name evidence="1" type="ORF">SAMN04488058_1495</name>
</gene>
<reference evidence="2" key="1">
    <citation type="submission" date="2016-10" db="EMBL/GenBank/DDBJ databases">
        <authorList>
            <person name="Varghese N."/>
            <person name="Submissions S."/>
        </authorList>
    </citation>
    <scope>NUCLEOTIDE SEQUENCE [LARGE SCALE GENOMIC DNA]</scope>
    <source>
        <strain evidence="2">CGMCC 1.10218</strain>
    </source>
</reference>
<dbReference type="RefSeq" id="WP_092265905.1">
    <property type="nucleotide sequence ID" value="NZ_FNZA01000049.1"/>
</dbReference>
<dbReference type="Proteomes" id="UP000199223">
    <property type="component" value="Unassembled WGS sequence"/>
</dbReference>
<accession>A0A1H7CYE5</accession>
<name>A0A1H7CYE5_9DEIO</name>
<proteinExistence type="predicted"/>
<protein>
    <submittedName>
        <fullName evidence="1">Uncharacterized protein</fullName>
    </submittedName>
</protein>
<dbReference type="STRING" id="856736.SAMN04488058_1495"/>